<dbReference type="AlphaFoldDB" id="A0A6A5WX59"/>
<evidence type="ECO:0000259" key="2">
    <source>
        <dbReference type="Pfam" id="PF07969"/>
    </source>
</evidence>
<keyword evidence="3" id="KW-0378">Hydrolase</keyword>
<dbReference type="InterPro" id="IPR013108">
    <property type="entry name" value="Amidohydro_3"/>
</dbReference>
<keyword evidence="1" id="KW-0732">Signal</keyword>
<dbReference type="SUPFAM" id="SSF51556">
    <property type="entry name" value="Metallo-dependent hydrolases"/>
    <property type="match status" value="1"/>
</dbReference>
<reference evidence="3" key="1">
    <citation type="journal article" date="2020" name="Stud. Mycol.">
        <title>101 Dothideomycetes genomes: a test case for predicting lifestyles and emergence of pathogens.</title>
        <authorList>
            <person name="Haridas S."/>
            <person name="Albert R."/>
            <person name="Binder M."/>
            <person name="Bloem J."/>
            <person name="Labutti K."/>
            <person name="Salamov A."/>
            <person name="Andreopoulos B."/>
            <person name="Baker S."/>
            <person name="Barry K."/>
            <person name="Bills G."/>
            <person name="Bluhm B."/>
            <person name="Cannon C."/>
            <person name="Castanera R."/>
            <person name="Culley D."/>
            <person name="Daum C."/>
            <person name="Ezra D."/>
            <person name="Gonzalez J."/>
            <person name="Henrissat B."/>
            <person name="Kuo A."/>
            <person name="Liang C."/>
            <person name="Lipzen A."/>
            <person name="Lutzoni F."/>
            <person name="Magnuson J."/>
            <person name="Mondo S."/>
            <person name="Nolan M."/>
            <person name="Ohm R."/>
            <person name="Pangilinan J."/>
            <person name="Park H.-J."/>
            <person name="Ramirez L."/>
            <person name="Alfaro M."/>
            <person name="Sun H."/>
            <person name="Tritt A."/>
            <person name="Yoshinaga Y."/>
            <person name="Zwiers L.-H."/>
            <person name="Turgeon B."/>
            <person name="Goodwin S."/>
            <person name="Spatafora J."/>
            <person name="Crous P."/>
            <person name="Grigoriev I."/>
        </authorList>
    </citation>
    <scope>NUCLEOTIDE SEQUENCE</scope>
    <source>
        <strain evidence="3">CBS 123094</strain>
    </source>
</reference>
<dbReference type="InterPro" id="IPR033932">
    <property type="entry name" value="YtcJ-like"/>
</dbReference>
<organism evidence="3 4">
    <name type="scientific">Amniculicola lignicola CBS 123094</name>
    <dbReference type="NCBI Taxonomy" id="1392246"/>
    <lineage>
        <taxon>Eukaryota</taxon>
        <taxon>Fungi</taxon>
        <taxon>Dikarya</taxon>
        <taxon>Ascomycota</taxon>
        <taxon>Pezizomycotina</taxon>
        <taxon>Dothideomycetes</taxon>
        <taxon>Pleosporomycetidae</taxon>
        <taxon>Pleosporales</taxon>
        <taxon>Amniculicolaceae</taxon>
        <taxon>Amniculicola</taxon>
    </lineage>
</organism>
<keyword evidence="4" id="KW-1185">Reference proteome</keyword>
<evidence type="ECO:0000313" key="3">
    <source>
        <dbReference type="EMBL" id="KAF2006292.1"/>
    </source>
</evidence>
<dbReference type="InterPro" id="IPR011059">
    <property type="entry name" value="Metal-dep_hydrolase_composite"/>
</dbReference>
<dbReference type="PANTHER" id="PTHR22642">
    <property type="entry name" value="IMIDAZOLONEPROPIONASE"/>
    <property type="match status" value="1"/>
</dbReference>
<evidence type="ECO:0000313" key="4">
    <source>
        <dbReference type="Proteomes" id="UP000799779"/>
    </source>
</evidence>
<dbReference type="Gene3D" id="2.30.40.10">
    <property type="entry name" value="Urease, subunit C, domain 1"/>
    <property type="match status" value="1"/>
</dbReference>
<feature type="domain" description="Amidohydrolase 3" evidence="2">
    <location>
        <begin position="98"/>
        <end position="578"/>
    </location>
</feature>
<dbReference type="InterPro" id="IPR032466">
    <property type="entry name" value="Metal_Hydrolase"/>
</dbReference>
<name>A0A6A5WX59_9PLEO</name>
<feature type="chain" id="PRO_5025473861" evidence="1">
    <location>
        <begin position="25"/>
        <end position="605"/>
    </location>
</feature>
<dbReference type="PANTHER" id="PTHR22642:SF2">
    <property type="entry name" value="PROTEIN LONG AFTER FAR-RED 3"/>
    <property type="match status" value="1"/>
</dbReference>
<proteinExistence type="predicted"/>
<dbReference type="GO" id="GO:0016810">
    <property type="term" value="F:hydrolase activity, acting on carbon-nitrogen (but not peptide) bonds"/>
    <property type="evidence" value="ECO:0007669"/>
    <property type="project" value="InterPro"/>
</dbReference>
<dbReference type="SUPFAM" id="SSF51338">
    <property type="entry name" value="Composite domain of metallo-dependent hydrolases"/>
    <property type="match status" value="1"/>
</dbReference>
<dbReference type="Gene3D" id="3.10.310.70">
    <property type="match status" value="1"/>
</dbReference>
<feature type="signal peptide" evidence="1">
    <location>
        <begin position="1"/>
        <end position="24"/>
    </location>
</feature>
<dbReference type="CDD" id="cd01300">
    <property type="entry name" value="YtcJ_like"/>
    <property type="match status" value="1"/>
</dbReference>
<dbReference type="EMBL" id="ML977560">
    <property type="protein sequence ID" value="KAF2006292.1"/>
    <property type="molecule type" value="Genomic_DNA"/>
</dbReference>
<sequence length="605" mass="67222">MPAFSPTALTWYGILALLVAVVYQQGPAAILDKVLPDTGLFIKIIQNAFSDTHCYVSITTLDSNLPHAECFSVAGGKFTRVFLDDTSFAVIKEKRTGHVIPGLWDGHGHLLQYGELLDSVDLFGAANMDEVKSKIVEYKRNHEEAGTKEQWLRGVGWDQAKFKGKWPVASDLEINKEFKDQYVMLDRIDVHCVWVSNKVLSLLPSPLPKVEGGEIPAKGVFCDNAMDIVMKYYPKPSNQRKAKFVKDAIWELNKVGVVGMHDAGVLPEDIKLYQELVKDEDWSLRVYAMLECETRNTFCPTDASKFSERNGKLDVQSVKLFADGALGSWGSAMIEPYNDKKSSTGSLLINATALTKLTQQWARAGYQVNIHAIGDLANKLAVEAFTAAYPLLCPDLTPKECQAKHRFRIEHAQIIHPETLRIMADIGIIPSIQPTHATSDMHYAESRLGHKRMEEEAYLMRSLLPLRPILGSDFPVEPANPFAGIYAAVTRRSPQTGLDANGGTTGFIPGETITLEDALEGFTRNAAHGAFSEGRVGSIEKGAWADWVVLDESIETIGEEEIRKLTVKETWIGGKQVYHRAGPIPMPYRMFEGPGDFRKKNVEEP</sequence>
<dbReference type="Proteomes" id="UP000799779">
    <property type="component" value="Unassembled WGS sequence"/>
</dbReference>
<gene>
    <name evidence="3" type="ORF">P154DRAFT_517926</name>
</gene>
<protein>
    <submittedName>
        <fullName evidence="3">Amidohydrolase 3</fullName>
    </submittedName>
</protein>
<dbReference type="Pfam" id="PF07969">
    <property type="entry name" value="Amidohydro_3"/>
    <property type="match status" value="1"/>
</dbReference>
<accession>A0A6A5WX59</accession>
<dbReference type="OrthoDB" id="3501663at2759"/>
<dbReference type="Gene3D" id="3.20.20.140">
    <property type="entry name" value="Metal-dependent hydrolases"/>
    <property type="match status" value="1"/>
</dbReference>
<evidence type="ECO:0000256" key="1">
    <source>
        <dbReference type="SAM" id="SignalP"/>
    </source>
</evidence>